<dbReference type="PRINTS" id="PR00702">
    <property type="entry name" value="ACRIFLAVINRP"/>
</dbReference>
<evidence type="ECO:0000256" key="1">
    <source>
        <dbReference type="SAM" id="Phobius"/>
    </source>
</evidence>
<dbReference type="Gene3D" id="3.30.2090.10">
    <property type="entry name" value="Multidrug efflux transporter AcrB TolC docking domain, DN and DC subdomains"/>
    <property type="match status" value="2"/>
</dbReference>
<dbReference type="RefSeq" id="WP_265788016.1">
    <property type="nucleotide sequence ID" value="NZ_BAABRS010000001.1"/>
</dbReference>
<sequence length="1067" mass="120769">MLSRLFHRRYFISLSYVLVVVIGIVAWQNISLEMSPDLSLPSITVSYGWGSTSPEVMEQEVTRRVEQAANRLRDVERIESISREGQATVTITFNREAPVEYRKVELQEYLFSLQEDLPTDVRQPNISRRVPEELQDMQTFVVYSISGERPVRELLEYARRNIELPLLGLEGVAEVEINGARDPALTVEFDTDLLERYDISPQQVLATIQENLEWRSSGYVESSGQRISMLVEPQFSGLKAIRELPLPLPGSRRIIQLADVAEVSIQDFPAKSMKRINGSPALSVEFVKESGADAIGLAERIRAEIDQISQAIPSDMTIQLEQDATEELREQFGNLQYQAVLSLLVVFCVLLFFIRRLRAPFVILGSILFSLLMSVGILYFIGYSLNIITLAGLTVSLGMIIDNAVVVFEQVNPGLPEELEQRIIHIQEQLPRALVPVLGSTFTTVGIFIPLYFAMEELQLFLVPLAVALSLTLISSVLISLSWIPYALIWLVPHTSHSSKSVLYKLKNGLFSTIRRFMMQLFVWRYKVRWLWYAALIAAIGIPLFAIETPEWEENTAWPEFTQVYFDNRNDIDPWIGGITYRFFNDTYFGSPWGGRDQQQRVYVNIRTPQGTPLEEIDKMAREYERIAEPYEEVFSFYETQISEYSGARLIFYIKDEYLSIPDPYIFFHETRYLASQIGNSGISVSSGLGEGVSTALGSSTSGLRISLTGYSYDELLALARNLRNRLMQNKRVQEVDIHGTGSWQDREDLYQYYLELNDQQLALHGLNRRDVFSAISLDVNPTNSFGKVELAGEQMHLIGRNKTRQNRSAELMREKRLSPTDSTLFSLEEVAQLGRDKSQSSIRREDQSYQRIVTVDFLGPYRLGSDYIEEVLEQTPVPVGMNVEFGSGGIFGFGSDQNTRNLLLLLGLTILSVWMIVSALLESWADPLVVILAVPLSLLGVMAGTLYHDLAFDRGAIAGTLLCVGVVVNNSILLMHEKQYCRERGIHGLRSWLYVYKNKMRAVLITTLTTIGGLLPLILMEGSEFWELLATVVVWGLGTSTVLILLLMGLWEKPVKSVRLREKSSG</sequence>
<dbReference type="EMBL" id="JAJNDC010000001">
    <property type="protein sequence ID" value="MCW9712229.1"/>
    <property type="molecule type" value="Genomic_DNA"/>
</dbReference>
<feature type="transmembrane region" description="Helical" evidence="1">
    <location>
        <begin position="530"/>
        <end position="547"/>
    </location>
</feature>
<dbReference type="SUPFAM" id="SSF82714">
    <property type="entry name" value="Multidrug efflux transporter AcrB TolC docking domain, DN and DC subdomains"/>
    <property type="match status" value="1"/>
</dbReference>
<evidence type="ECO:0000313" key="2">
    <source>
        <dbReference type="EMBL" id="MCW9712229.1"/>
    </source>
</evidence>
<dbReference type="Pfam" id="PF00873">
    <property type="entry name" value="ACR_tran"/>
    <property type="match status" value="2"/>
</dbReference>
<keyword evidence="1" id="KW-0812">Transmembrane</keyword>
<keyword evidence="3" id="KW-1185">Reference proteome</keyword>
<protein>
    <submittedName>
        <fullName evidence="2">Efflux RND transporter permease subunit</fullName>
    </submittedName>
</protein>
<dbReference type="SUPFAM" id="SSF82866">
    <property type="entry name" value="Multidrug efflux transporter AcrB transmembrane domain"/>
    <property type="match status" value="2"/>
</dbReference>
<feature type="transmembrane region" description="Helical" evidence="1">
    <location>
        <begin position="903"/>
        <end position="922"/>
    </location>
</feature>
<dbReference type="PANTHER" id="PTHR32063:SF0">
    <property type="entry name" value="SWARMING MOTILITY PROTEIN SWRC"/>
    <property type="match status" value="1"/>
</dbReference>
<evidence type="ECO:0000313" key="3">
    <source>
        <dbReference type="Proteomes" id="UP001207337"/>
    </source>
</evidence>
<feature type="transmembrane region" description="Helical" evidence="1">
    <location>
        <begin position="335"/>
        <end position="354"/>
    </location>
</feature>
<keyword evidence="1" id="KW-1133">Transmembrane helix</keyword>
<feature type="transmembrane region" description="Helical" evidence="1">
    <location>
        <begin position="433"/>
        <end position="455"/>
    </location>
</feature>
<dbReference type="Gene3D" id="3.30.70.1430">
    <property type="entry name" value="Multidrug efflux transporter AcrB pore domain"/>
    <property type="match status" value="2"/>
</dbReference>
<feature type="transmembrane region" description="Helical" evidence="1">
    <location>
        <begin position="929"/>
        <end position="949"/>
    </location>
</feature>
<gene>
    <name evidence="2" type="ORF">LQ318_04845</name>
</gene>
<feature type="transmembrane region" description="Helical" evidence="1">
    <location>
        <begin position="361"/>
        <end position="381"/>
    </location>
</feature>
<keyword evidence="1" id="KW-0472">Membrane</keyword>
<organism evidence="2 3">
    <name type="scientific">Fodinibius salicampi</name>
    <dbReference type="NCBI Taxonomy" id="1920655"/>
    <lineage>
        <taxon>Bacteria</taxon>
        <taxon>Pseudomonadati</taxon>
        <taxon>Balneolota</taxon>
        <taxon>Balneolia</taxon>
        <taxon>Balneolales</taxon>
        <taxon>Balneolaceae</taxon>
        <taxon>Fodinibius</taxon>
    </lineage>
</organism>
<dbReference type="Gene3D" id="1.20.1640.10">
    <property type="entry name" value="Multidrug efflux transporter AcrB transmembrane domain"/>
    <property type="match status" value="3"/>
</dbReference>
<accession>A0ABT3PWJ2</accession>
<dbReference type="Gene3D" id="3.30.70.1320">
    <property type="entry name" value="Multidrug efflux transporter AcrB pore domain like"/>
    <property type="match status" value="1"/>
</dbReference>
<proteinExistence type="predicted"/>
<feature type="transmembrane region" description="Helical" evidence="1">
    <location>
        <begin position="387"/>
        <end position="412"/>
    </location>
</feature>
<dbReference type="InterPro" id="IPR001036">
    <property type="entry name" value="Acrflvin-R"/>
</dbReference>
<dbReference type="Proteomes" id="UP001207337">
    <property type="component" value="Unassembled WGS sequence"/>
</dbReference>
<dbReference type="InterPro" id="IPR027463">
    <property type="entry name" value="AcrB_DN_DC_subdom"/>
</dbReference>
<name>A0ABT3PWJ2_9BACT</name>
<reference evidence="2 3" key="1">
    <citation type="submission" date="2021-11" db="EMBL/GenBank/DDBJ databases">
        <title>Aliifidinibius sp. nov., a new bacterium isolated from saline soil.</title>
        <authorList>
            <person name="Galisteo C."/>
            <person name="De La Haba R."/>
            <person name="Sanchez-Porro C."/>
            <person name="Ventosa A."/>
        </authorList>
    </citation>
    <scope>NUCLEOTIDE SEQUENCE [LARGE SCALE GENOMIC DNA]</scope>
    <source>
        <strain evidence="2 3">KACC 190600</strain>
    </source>
</reference>
<dbReference type="Gene3D" id="3.30.70.1440">
    <property type="entry name" value="Multidrug efflux transporter AcrB pore domain"/>
    <property type="match status" value="1"/>
</dbReference>
<dbReference type="PANTHER" id="PTHR32063">
    <property type="match status" value="1"/>
</dbReference>
<feature type="transmembrane region" description="Helical" evidence="1">
    <location>
        <begin position="1001"/>
        <end position="1020"/>
    </location>
</feature>
<feature type="transmembrane region" description="Helical" evidence="1">
    <location>
        <begin position="12"/>
        <end position="30"/>
    </location>
</feature>
<dbReference type="SUPFAM" id="SSF82693">
    <property type="entry name" value="Multidrug efflux transporter AcrB pore domain, PN1, PN2, PC1 and PC2 subdomains"/>
    <property type="match status" value="2"/>
</dbReference>
<feature type="transmembrane region" description="Helical" evidence="1">
    <location>
        <begin position="955"/>
        <end position="975"/>
    </location>
</feature>
<feature type="transmembrane region" description="Helical" evidence="1">
    <location>
        <begin position="1026"/>
        <end position="1052"/>
    </location>
</feature>
<feature type="transmembrane region" description="Helical" evidence="1">
    <location>
        <begin position="461"/>
        <end position="492"/>
    </location>
</feature>
<comment type="caution">
    <text evidence="2">The sequence shown here is derived from an EMBL/GenBank/DDBJ whole genome shotgun (WGS) entry which is preliminary data.</text>
</comment>